<evidence type="ECO:0000313" key="3">
    <source>
        <dbReference type="EMBL" id="SJL14959.1"/>
    </source>
</evidence>
<dbReference type="Pfam" id="PF20149">
    <property type="entry name" value="DUF6532"/>
    <property type="match status" value="1"/>
</dbReference>
<dbReference type="AlphaFoldDB" id="A0A284S1T7"/>
<dbReference type="OMA" id="WCKEDER"/>
<dbReference type="EMBL" id="FUEG01000026">
    <property type="protein sequence ID" value="SJL14959.1"/>
    <property type="molecule type" value="Genomic_DNA"/>
</dbReference>
<feature type="domain" description="DUF6532" evidence="2">
    <location>
        <begin position="256"/>
        <end position="444"/>
    </location>
</feature>
<sequence>MAQQNSTNQSGTATSGRVKRSGRPSQKQSDINENTTTSENQKLQARIKQLEQERIKLQRTQVLADQTNRELRDRYAEEYRRGHNGRNLSDLESEDDGTTGSSLNFASGIHSQGIVSSPPLRLRRKGAPRLVVSSPPPAAEMPVPHIDFRSIRATHAASQHNHRSLSLDASDLCQEEPSTPTSFDQHQEQQPDERSDTQPGSETQSTGEKRARSLSVTEGPSKAKKARVAEIAAGAKGVNQRDYEGKVREILHKVCKRWEHQIYTIDGYPANEIQRTWLQELWDEVCEETGETYELTAGMKTMIKRRSARVRGAMKTDIKSLVIATYGFVTSNKKATVEQNRKKYVLLATRGAFTCKEPKNRRYRFENKILPLAIIEHFFGHRKAPGIIWEDDFDPIKPETLALIVTIIEHCLEEWADGTHKAQNLNDATQSSRYLAHLSDIKAWCKEDERVTTNIRRLWVTKGRTHADIKPKQESSGYVDDDEKERLRTDLQGRTGETDSEAEDDDDQDDDLEPEQIQQNAEGGDGDQA</sequence>
<feature type="compositionally biased region" description="Polar residues" evidence="1">
    <location>
        <begin position="23"/>
        <end position="43"/>
    </location>
</feature>
<feature type="region of interest" description="Disordered" evidence="1">
    <location>
        <begin position="469"/>
        <end position="529"/>
    </location>
</feature>
<feature type="compositionally biased region" description="Polar residues" evidence="1">
    <location>
        <begin position="197"/>
        <end position="206"/>
    </location>
</feature>
<dbReference type="STRING" id="47428.A0A284S1T7"/>
<feature type="compositionally biased region" description="Polar residues" evidence="1">
    <location>
        <begin position="1"/>
        <end position="15"/>
    </location>
</feature>
<accession>A0A284S1T7</accession>
<feature type="compositionally biased region" description="Basic and acidic residues" evidence="1">
    <location>
        <begin position="185"/>
        <end position="196"/>
    </location>
</feature>
<dbReference type="Proteomes" id="UP000219338">
    <property type="component" value="Unassembled WGS sequence"/>
</dbReference>
<evidence type="ECO:0000256" key="1">
    <source>
        <dbReference type="SAM" id="MobiDB-lite"/>
    </source>
</evidence>
<organism evidence="3 4">
    <name type="scientific">Armillaria ostoyae</name>
    <name type="common">Armillaria root rot fungus</name>
    <dbReference type="NCBI Taxonomy" id="47428"/>
    <lineage>
        <taxon>Eukaryota</taxon>
        <taxon>Fungi</taxon>
        <taxon>Dikarya</taxon>
        <taxon>Basidiomycota</taxon>
        <taxon>Agaricomycotina</taxon>
        <taxon>Agaricomycetes</taxon>
        <taxon>Agaricomycetidae</taxon>
        <taxon>Agaricales</taxon>
        <taxon>Marasmiineae</taxon>
        <taxon>Physalacriaceae</taxon>
        <taxon>Armillaria</taxon>
    </lineage>
</organism>
<protein>
    <recommendedName>
        <fullName evidence="2">DUF6532 domain-containing protein</fullName>
    </recommendedName>
</protein>
<dbReference type="OrthoDB" id="3244572at2759"/>
<reference evidence="4" key="1">
    <citation type="journal article" date="2017" name="Nat. Ecol. Evol.">
        <title>Genome expansion and lineage-specific genetic innovations in the forest pathogenic fungi Armillaria.</title>
        <authorList>
            <person name="Sipos G."/>
            <person name="Prasanna A.N."/>
            <person name="Walter M.C."/>
            <person name="O'Connor E."/>
            <person name="Balint B."/>
            <person name="Krizsan K."/>
            <person name="Kiss B."/>
            <person name="Hess J."/>
            <person name="Varga T."/>
            <person name="Slot J."/>
            <person name="Riley R."/>
            <person name="Boka B."/>
            <person name="Rigling D."/>
            <person name="Barry K."/>
            <person name="Lee J."/>
            <person name="Mihaltcheva S."/>
            <person name="LaButti K."/>
            <person name="Lipzen A."/>
            <person name="Waldron R."/>
            <person name="Moloney N.M."/>
            <person name="Sperisen C."/>
            <person name="Kredics L."/>
            <person name="Vagvoelgyi C."/>
            <person name="Patrignani A."/>
            <person name="Fitzpatrick D."/>
            <person name="Nagy I."/>
            <person name="Doyle S."/>
            <person name="Anderson J.B."/>
            <person name="Grigoriev I.V."/>
            <person name="Gueldener U."/>
            <person name="Muensterkoetter M."/>
            <person name="Nagy L.G."/>
        </authorList>
    </citation>
    <scope>NUCLEOTIDE SEQUENCE [LARGE SCALE GENOMIC DNA]</scope>
    <source>
        <strain evidence="4">C18/9</strain>
    </source>
</reference>
<proteinExistence type="predicted"/>
<evidence type="ECO:0000259" key="2">
    <source>
        <dbReference type="Pfam" id="PF20149"/>
    </source>
</evidence>
<feature type="region of interest" description="Disordered" evidence="1">
    <location>
        <begin position="1"/>
        <end position="45"/>
    </location>
</feature>
<keyword evidence="4" id="KW-1185">Reference proteome</keyword>
<gene>
    <name evidence="3" type="ORF">ARMOST_18436</name>
</gene>
<dbReference type="InterPro" id="IPR045341">
    <property type="entry name" value="DUF6532"/>
</dbReference>
<feature type="compositionally biased region" description="Acidic residues" evidence="1">
    <location>
        <begin position="498"/>
        <end position="514"/>
    </location>
</feature>
<name>A0A284S1T7_ARMOS</name>
<evidence type="ECO:0000313" key="4">
    <source>
        <dbReference type="Proteomes" id="UP000219338"/>
    </source>
</evidence>
<feature type="region of interest" description="Disordered" evidence="1">
    <location>
        <begin position="172"/>
        <end position="225"/>
    </location>
</feature>